<evidence type="ECO:0000313" key="16">
    <source>
        <dbReference type="Proteomes" id="UP000288168"/>
    </source>
</evidence>
<dbReference type="FunFam" id="3.40.50.1820:FF:000010">
    <property type="entry name" value="Acyl-protein thioesterase 2"/>
    <property type="match status" value="1"/>
</dbReference>
<comment type="caution">
    <text evidence="15">The sequence shown here is derived from an EMBL/GenBank/DDBJ whole genome shotgun (WGS) entry which is preliminary data.</text>
</comment>
<comment type="subcellular location">
    <subcellularLocation>
        <location evidence="1">Cytoplasm</location>
    </subcellularLocation>
</comment>
<evidence type="ECO:0000256" key="6">
    <source>
        <dbReference type="ARBA" id="ARBA00022490"/>
    </source>
</evidence>
<dbReference type="GO" id="GO:0005737">
    <property type="term" value="C:cytoplasm"/>
    <property type="evidence" value="ECO:0007669"/>
    <property type="project" value="UniProtKB-SubCell"/>
</dbReference>
<evidence type="ECO:0000256" key="10">
    <source>
        <dbReference type="ARBA" id="ARBA00029392"/>
    </source>
</evidence>
<dbReference type="InterPro" id="IPR003140">
    <property type="entry name" value="PLipase/COase/thioEstase"/>
</dbReference>
<feature type="domain" description="Phospholipase/carboxylesterase/thioesterase" evidence="14">
    <location>
        <begin position="50"/>
        <end position="269"/>
    </location>
</feature>
<evidence type="ECO:0000256" key="11">
    <source>
        <dbReference type="ARBA" id="ARBA00031195"/>
    </source>
</evidence>
<dbReference type="Proteomes" id="UP000288168">
    <property type="component" value="Unassembled WGS sequence"/>
</dbReference>
<evidence type="ECO:0000259" key="14">
    <source>
        <dbReference type="Pfam" id="PF02230"/>
    </source>
</evidence>
<organism evidence="15 16">
    <name type="scientific">Fusarium duplospermum</name>
    <dbReference type="NCBI Taxonomy" id="1325734"/>
    <lineage>
        <taxon>Eukaryota</taxon>
        <taxon>Fungi</taxon>
        <taxon>Dikarya</taxon>
        <taxon>Ascomycota</taxon>
        <taxon>Pezizomycotina</taxon>
        <taxon>Sordariomycetes</taxon>
        <taxon>Hypocreomycetidae</taxon>
        <taxon>Hypocreales</taxon>
        <taxon>Nectriaceae</taxon>
        <taxon>Fusarium</taxon>
        <taxon>Fusarium solani species complex</taxon>
    </lineage>
</organism>
<evidence type="ECO:0000256" key="8">
    <source>
        <dbReference type="ARBA" id="ARBA00022832"/>
    </source>
</evidence>
<evidence type="ECO:0000256" key="3">
    <source>
        <dbReference type="ARBA" id="ARBA00012423"/>
    </source>
</evidence>
<evidence type="ECO:0000256" key="2">
    <source>
        <dbReference type="ARBA" id="ARBA00006499"/>
    </source>
</evidence>
<dbReference type="GO" id="GO:0006631">
    <property type="term" value="P:fatty acid metabolic process"/>
    <property type="evidence" value="ECO:0007669"/>
    <property type="project" value="UniProtKB-KW"/>
</dbReference>
<dbReference type="AlphaFoldDB" id="A0A428Q903"/>
<dbReference type="EC" id="3.1.2.22" evidence="3"/>
<keyword evidence="7" id="KW-0378">Hydrolase</keyword>
<comment type="catalytic activity">
    <reaction evidence="12">
        <text>S-hexadecanoyl-L-cysteinyl-[protein] + H2O = L-cysteinyl-[protein] + hexadecanoate + H(+)</text>
        <dbReference type="Rhea" id="RHEA:19233"/>
        <dbReference type="Rhea" id="RHEA-COMP:10131"/>
        <dbReference type="Rhea" id="RHEA-COMP:11032"/>
        <dbReference type="ChEBI" id="CHEBI:7896"/>
        <dbReference type="ChEBI" id="CHEBI:15377"/>
        <dbReference type="ChEBI" id="CHEBI:15378"/>
        <dbReference type="ChEBI" id="CHEBI:29950"/>
        <dbReference type="ChEBI" id="CHEBI:74151"/>
        <dbReference type="EC" id="3.1.2.22"/>
    </reaction>
</comment>
<protein>
    <recommendedName>
        <fullName evidence="4">Acyl-protein thioesterase 1</fullName>
        <ecNumber evidence="3">3.1.2.22</ecNumber>
    </recommendedName>
    <alternativeName>
        <fullName evidence="11">Palmitoyl-protein hydrolase</fullName>
    </alternativeName>
</protein>
<comment type="function">
    <text evidence="10">Hydrolyzes fatty acids from S-acylated cysteine residues in proteins with a strong preference for palmitoylated G-alpha proteins over other acyl substrates. Mediates the deacylation of G-alpha proteins such as GPA1 in vivo, but has weak or no activity toward palmitoylated Ras proteins. Has weak lysophospholipase activity in vitro; however such activity may not exist in vivo.</text>
</comment>
<keyword evidence="5" id="KW-0719">Serine esterase</keyword>
<dbReference type="PANTHER" id="PTHR10655:SF17">
    <property type="entry name" value="LYSOPHOSPHOLIPASE-LIKE PROTEIN 1"/>
    <property type="match status" value="1"/>
</dbReference>
<gene>
    <name evidence="15" type="ORF">CEP54_006058</name>
</gene>
<dbReference type="EMBL" id="NKCI01000049">
    <property type="protein sequence ID" value="RSL61757.1"/>
    <property type="molecule type" value="Genomic_DNA"/>
</dbReference>
<keyword evidence="13" id="KW-0472">Membrane</keyword>
<evidence type="ECO:0000256" key="9">
    <source>
        <dbReference type="ARBA" id="ARBA00023098"/>
    </source>
</evidence>
<accession>A0A428Q903</accession>
<dbReference type="SUPFAM" id="SSF53474">
    <property type="entry name" value="alpha/beta-Hydrolases"/>
    <property type="match status" value="1"/>
</dbReference>
<comment type="similarity">
    <text evidence="2">Belongs to the AB hydrolase superfamily. AB hydrolase 2 family.</text>
</comment>
<evidence type="ECO:0000256" key="4">
    <source>
        <dbReference type="ARBA" id="ARBA00014923"/>
    </source>
</evidence>
<dbReference type="GO" id="GO:0052689">
    <property type="term" value="F:carboxylic ester hydrolase activity"/>
    <property type="evidence" value="ECO:0007669"/>
    <property type="project" value="UniProtKB-KW"/>
</dbReference>
<name>A0A428Q903_9HYPO</name>
<keyword evidence="13" id="KW-1133">Transmembrane helix</keyword>
<dbReference type="InterPro" id="IPR050565">
    <property type="entry name" value="LYPA1-2/EST-like"/>
</dbReference>
<evidence type="ECO:0000256" key="13">
    <source>
        <dbReference type="SAM" id="Phobius"/>
    </source>
</evidence>
<evidence type="ECO:0000313" key="15">
    <source>
        <dbReference type="EMBL" id="RSL61757.1"/>
    </source>
</evidence>
<dbReference type="Pfam" id="PF02230">
    <property type="entry name" value="Abhydrolase_2"/>
    <property type="match status" value="1"/>
</dbReference>
<dbReference type="OrthoDB" id="2418081at2759"/>
<dbReference type="PANTHER" id="PTHR10655">
    <property type="entry name" value="LYSOPHOSPHOLIPASE-RELATED"/>
    <property type="match status" value="1"/>
</dbReference>
<evidence type="ECO:0000256" key="1">
    <source>
        <dbReference type="ARBA" id="ARBA00004496"/>
    </source>
</evidence>
<evidence type="ECO:0000256" key="12">
    <source>
        <dbReference type="ARBA" id="ARBA00047337"/>
    </source>
</evidence>
<sequence length="275" mass="30715">MSDEQQQQNNKSTIFRWLLIFLIPLIFLAIWNYKPDTTEEKDKMSIAPLVFPAASRHTATVIFVHGLGDTGHGWASAVENWRRRSRLDEVKFILPHAPQIPISVNMGMRMPGWFDVKQLGGDVNTLVRNEDTEGIKRSQQYFHNLIQEEIDAGIPSERIVLGGFSQGGAMSLLAGLTCKNKLGGIIGLSSWLLLSQSFAGMVSPTDANRQTPVKMFHGDADPIVNVQRGKLSVDLLKELGYDVTWKTYPGMGHSACLEELDEVEAFLRQQLPPKN</sequence>
<dbReference type="Gene3D" id="3.40.50.1820">
    <property type="entry name" value="alpha/beta hydrolase"/>
    <property type="match status" value="1"/>
</dbReference>
<evidence type="ECO:0000256" key="5">
    <source>
        <dbReference type="ARBA" id="ARBA00022487"/>
    </source>
</evidence>
<reference evidence="15 16" key="1">
    <citation type="submission" date="2017-06" db="EMBL/GenBank/DDBJ databases">
        <title>Comparative genomic analysis of Ambrosia Fusariam Clade fungi.</title>
        <authorList>
            <person name="Stajich J.E."/>
            <person name="Carrillo J."/>
            <person name="Kijimoto T."/>
            <person name="Eskalen A."/>
            <person name="O'Donnell K."/>
            <person name="Kasson M."/>
        </authorList>
    </citation>
    <scope>NUCLEOTIDE SEQUENCE [LARGE SCALE GENOMIC DNA]</scope>
    <source>
        <strain evidence="15 16">NRRL62584</strain>
    </source>
</reference>
<keyword evidence="16" id="KW-1185">Reference proteome</keyword>
<feature type="transmembrane region" description="Helical" evidence="13">
    <location>
        <begin position="14"/>
        <end position="33"/>
    </location>
</feature>
<dbReference type="GO" id="GO:0008474">
    <property type="term" value="F:palmitoyl-(protein) hydrolase activity"/>
    <property type="evidence" value="ECO:0007669"/>
    <property type="project" value="UniProtKB-EC"/>
</dbReference>
<keyword evidence="6" id="KW-0963">Cytoplasm</keyword>
<keyword evidence="9" id="KW-0443">Lipid metabolism</keyword>
<evidence type="ECO:0000256" key="7">
    <source>
        <dbReference type="ARBA" id="ARBA00022801"/>
    </source>
</evidence>
<dbReference type="InterPro" id="IPR029058">
    <property type="entry name" value="AB_hydrolase_fold"/>
</dbReference>
<keyword evidence="13" id="KW-0812">Transmembrane</keyword>
<proteinExistence type="inferred from homology"/>
<dbReference type="STRING" id="1325734.A0A428Q903"/>
<keyword evidence="8" id="KW-0276">Fatty acid metabolism</keyword>